<accession>A0ABV9GPC8</accession>
<sequence>MIGLNKEELQTRIYELKMDYARLQGDLEKMHAFRRDTSHTEQVLIDMENELKTLRKQLAEMD</sequence>
<gene>
    <name evidence="1" type="ORF">ACFO4N_10510</name>
</gene>
<comment type="caution">
    <text evidence="1">The sequence shown here is derived from an EMBL/GenBank/DDBJ whole genome shotgun (WGS) entry which is preliminary data.</text>
</comment>
<dbReference type="NCBIfam" id="NF040877">
    <property type="entry name" value="SE1832_fam"/>
    <property type="match status" value="1"/>
</dbReference>
<organism evidence="1 2">
    <name type="scientific">Camelliibacillus cellulosilyticus</name>
    <dbReference type="NCBI Taxonomy" id="2174486"/>
    <lineage>
        <taxon>Bacteria</taxon>
        <taxon>Bacillati</taxon>
        <taxon>Bacillota</taxon>
        <taxon>Bacilli</taxon>
        <taxon>Bacillales</taxon>
        <taxon>Sporolactobacillaceae</taxon>
        <taxon>Camelliibacillus</taxon>
    </lineage>
</organism>
<evidence type="ECO:0000313" key="2">
    <source>
        <dbReference type="Proteomes" id="UP001596022"/>
    </source>
</evidence>
<reference evidence="2" key="1">
    <citation type="journal article" date="2019" name="Int. J. Syst. Evol. Microbiol.">
        <title>The Global Catalogue of Microorganisms (GCM) 10K type strain sequencing project: providing services to taxonomists for standard genome sequencing and annotation.</title>
        <authorList>
            <consortium name="The Broad Institute Genomics Platform"/>
            <consortium name="The Broad Institute Genome Sequencing Center for Infectious Disease"/>
            <person name="Wu L."/>
            <person name="Ma J."/>
        </authorList>
    </citation>
    <scope>NUCLEOTIDE SEQUENCE [LARGE SCALE GENOMIC DNA]</scope>
    <source>
        <strain evidence="2">CGMCC 1.16306</strain>
    </source>
</reference>
<protein>
    <submittedName>
        <fullName evidence="1">SE1832 family protein</fullName>
    </submittedName>
</protein>
<dbReference type="Proteomes" id="UP001596022">
    <property type="component" value="Unassembled WGS sequence"/>
</dbReference>
<name>A0ABV9GPC8_9BACL</name>
<keyword evidence="2" id="KW-1185">Reference proteome</keyword>
<proteinExistence type="predicted"/>
<evidence type="ECO:0000313" key="1">
    <source>
        <dbReference type="EMBL" id="MFC4619146.1"/>
    </source>
</evidence>
<dbReference type="EMBL" id="JBHSFW010000006">
    <property type="protein sequence ID" value="MFC4619146.1"/>
    <property type="molecule type" value="Genomic_DNA"/>
</dbReference>
<dbReference type="InterPro" id="IPR048062">
    <property type="entry name" value="SE1832-like"/>
</dbReference>